<reference evidence="1" key="1">
    <citation type="submission" date="2023-06" db="EMBL/GenBank/DDBJ databases">
        <authorList>
            <consortium name="Lawrence Berkeley National Laboratory"/>
            <person name="Ahrendt S."/>
            <person name="Sahu N."/>
            <person name="Indic B."/>
            <person name="Wong-Bajracharya J."/>
            <person name="Merenyi Z."/>
            <person name="Ke H.-M."/>
            <person name="Monk M."/>
            <person name="Kocsube S."/>
            <person name="Drula E."/>
            <person name="Lipzen A."/>
            <person name="Balint B."/>
            <person name="Henrissat B."/>
            <person name="Andreopoulos B."/>
            <person name="Martin F.M."/>
            <person name="Harder C.B."/>
            <person name="Rigling D."/>
            <person name="Ford K.L."/>
            <person name="Foster G.D."/>
            <person name="Pangilinan J."/>
            <person name="Papanicolaou A."/>
            <person name="Barry K."/>
            <person name="LaButti K."/>
            <person name="Viragh M."/>
            <person name="Koriabine M."/>
            <person name="Yan M."/>
            <person name="Riley R."/>
            <person name="Champramary S."/>
            <person name="Plett K.L."/>
            <person name="Tsai I.J."/>
            <person name="Slot J."/>
            <person name="Sipos G."/>
            <person name="Plett J."/>
            <person name="Nagy L.G."/>
            <person name="Grigoriev I.V."/>
        </authorList>
    </citation>
    <scope>NUCLEOTIDE SEQUENCE</scope>
    <source>
        <strain evidence="1">CCBAS 213</strain>
    </source>
</reference>
<sequence length="104" mass="11586">MDFDTVPGFLATSRRLKKPVLGGIMAPGPPGPTVKVNREGSVKVVKLLIAIHVELVRALTDQSRDSPEELEVEDFVPPMDHAASLAHKRFASHYVKREDRSWQD</sequence>
<proteinExistence type="predicted"/>
<dbReference type="RefSeq" id="XP_060322654.1">
    <property type="nucleotide sequence ID" value="XM_060470466.1"/>
</dbReference>
<comment type="caution">
    <text evidence="1">The sequence shown here is derived from an EMBL/GenBank/DDBJ whole genome shotgun (WGS) entry which is preliminary data.</text>
</comment>
<keyword evidence="2" id="KW-1185">Reference proteome</keyword>
<dbReference type="Proteomes" id="UP001175211">
    <property type="component" value="Unassembled WGS sequence"/>
</dbReference>
<evidence type="ECO:0000313" key="1">
    <source>
        <dbReference type="EMBL" id="KAK0437710.1"/>
    </source>
</evidence>
<gene>
    <name evidence="1" type="ORF">EV420DRAFT_1486983</name>
</gene>
<accession>A0AA39J7Q6</accession>
<dbReference type="GeneID" id="85354014"/>
<protein>
    <submittedName>
        <fullName evidence="1">Uncharacterized protein</fullName>
    </submittedName>
</protein>
<dbReference type="AlphaFoldDB" id="A0AA39J7Q6"/>
<evidence type="ECO:0000313" key="2">
    <source>
        <dbReference type="Proteomes" id="UP001175211"/>
    </source>
</evidence>
<dbReference type="EMBL" id="JAUEPS010000106">
    <property type="protein sequence ID" value="KAK0437710.1"/>
    <property type="molecule type" value="Genomic_DNA"/>
</dbReference>
<organism evidence="1 2">
    <name type="scientific">Armillaria tabescens</name>
    <name type="common">Ringless honey mushroom</name>
    <name type="synonym">Agaricus tabescens</name>
    <dbReference type="NCBI Taxonomy" id="1929756"/>
    <lineage>
        <taxon>Eukaryota</taxon>
        <taxon>Fungi</taxon>
        <taxon>Dikarya</taxon>
        <taxon>Basidiomycota</taxon>
        <taxon>Agaricomycotina</taxon>
        <taxon>Agaricomycetes</taxon>
        <taxon>Agaricomycetidae</taxon>
        <taxon>Agaricales</taxon>
        <taxon>Marasmiineae</taxon>
        <taxon>Physalacriaceae</taxon>
        <taxon>Desarmillaria</taxon>
    </lineage>
</organism>
<name>A0AA39J7Q6_ARMTA</name>